<evidence type="ECO:0000256" key="1">
    <source>
        <dbReference type="SAM" id="MobiDB-lite"/>
    </source>
</evidence>
<organism evidence="2 3">
    <name type="scientific">Parascaris univalens</name>
    <name type="common">Nematode worm</name>
    <dbReference type="NCBI Taxonomy" id="6257"/>
    <lineage>
        <taxon>Eukaryota</taxon>
        <taxon>Metazoa</taxon>
        <taxon>Ecdysozoa</taxon>
        <taxon>Nematoda</taxon>
        <taxon>Chromadorea</taxon>
        <taxon>Rhabditida</taxon>
        <taxon>Spirurina</taxon>
        <taxon>Ascaridomorpha</taxon>
        <taxon>Ascaridoidea</taxon>
        <taxon>Ascarididae</taxon>
        <taxon>Parascaris</taxon>
    </lineage>
</organism>
<dbReference type="WBParaSite" id="PgR032X_g107_t01">
    <property type="protein sequence ID" value="PgR032X_g107_t01"/>
    <property type="gene ID" value="PgR032X_g107"/>
</dbReference>
<feature type="region of interest" description="Disordered" evidence="1">
    <location>
        <begin position="179"/>
        <end position="199"/>
    </location>
</feature>
<dbReference type="Proteomes" id="UP000887569">
    <property type="component" value="Unplaced"/>
</dbReference>
<evidence type="ECO:0000313" key="2">
    <source>
        <dbReference type="Proteomes" id="UP000887569"/>
    </source>
</evidence>
<feature type="compositionally biased region" description="Polar residues" evidence="1">
    <location>
        <begin position="418"/>
        <end position="430"/>
    </location>
</feature>
<feature type="region of interest" description="Disordered" evidence="1">
    <location>
        <begin position="411"/>
        <end position="464"/>
    </location>
</feature>
<accession>A0A915BBC1</accession>
<keyword evidence="2" id="KW-1185">Reference proteome</keyword>
<evidence type="ECO:0000313" key="3">
    <source>
        <dbReference type="WBParaSite" id="PgR032X_g107_t01"/>
    </source>
</evidence>
<reference evidence="3" key="1">
    <citation type="submission" date="2022-11" db="UniProtKB">
        <authorList>
            <consortium name="WormBaseParasite"/>
        </authorList>
    </citation>
    <scope>IDENTIFICATION</scope>
</reference>
<protein>
    <submittedName>
        <fullName evidence="3">Uncharacterized protein</fullName>
    </submittedName>
</protein>
<feature type="compositionally biased region" description="Low complexity" evidence="1">
    <location>
        <begin position="188"/>
        <end position="199"/>
    </location>
</feature>
<name>A0A915BBC1_PARUN</name>
<proteinExistence type="predicted"/>
<dbReference type="AlphaFoldDB" id="A0A915BBC1"/>
<sequence>MWVRCTDDNIAVHTNFNSTDVYVDVEQFAKALIERREDELKIGGDTLESTERIQLTSMQLAMVLESGRINGMHASANKSQIVMQTNATKMTSTASHHTVSITGGTASLQIFTGNVSITITTNIGETVLPTSLSLLTPPTDNFASVGPAPIDSELHGSRATDVEEIDDILTHTTPSVSIRSEFLGTGGTTSSSAETTRSAASATELSSRWILPNEQPISSVGITANSQIDTVGNTKGSIGLAHGTDNVYGTSNETPFPERNIIPGGAENSIGFTTTLIVPSNGTAVFSEATNGVSDRKMAYSTLENVFTEINTVDTSRESGNSEEGAEQAGNQSAMIAVFTSSAFALTEQLPSQAPVIGEASEVNTTSVSQNFENSDDTSLTSVKELSVDAEGVLLHSETIRKTSTSQTGIIGNEHEQTAATTGDRQYSSMNEHREIQEGEDVLTNPSNVSEDSNTDEYDTKSSLGVVTTAANEVTRDSVLPSALQPLKVAEPCMISSAFTLNSGEK</sequence>